<dbReference type="GO" id="GO:0008859">
    <property type="term" value="F:exoribonuclease II activity"/>
    <property type="evidence" value="ECO:0007669"/>
    <property type="project" value="UniProtKB-EC"/>
</dbReference>
<proteinExistence type="predicted"/>
<dbReference type="GO" id="GO:0006402">
    <property type="term" value="P:mRNA catabolic process"/>
    <property type="evidence" value="ECO:0007669"/>
    <property type="project" value="TreeGrafter"/>
</dbReference>
<dbReference type="Pfam" id="PF00773">
    <property type="entry name" value="RNB"/>
    <property type="match status" value="1"/>
</dbReference>
<dbReference type="AlphaFoldDB" id="A0A7W8HGE9"/>
<evidence type="ECO:0000259" key="2">
    <source>
        <dbReference type="SMART" id="SM00955"/>
    </source>
</evidence>
<comment type="caution">
    <text evidence="3">The sequence shown here is derived from an EMBL/GenBank/DDBJ whole genome shotgun (WGS) entry which is preliminary data.</text>
</comment>
<reference evidence="3 4" key="1">
    <citation type="submission" date="2020-08" db="EMBL/GenBank/DDBJ databases">
        <title>Genomic Encyclopedia of Type Strains, Phase IV (KMG-IV): sequencing the most valuable type-strain genomes for metagenomic binning, comparative biology and taxonomic classification.</title>
        <authorList>
            <person name="Goeker M."/>
        </authorList>
    </citation>
    <scope>NUCLEOTIDE SEQUENCE [LARGE SCALE GENOMIC DNA]</scope>
    <source>
        <strain evidence="3 4">DSM 29781</strain>
    </source>
</reference>
<dbReference type="GO" id="GO:0003723">
    <property type="term" value="F:RNA binding"/>
    <property type="evidence" value="ECO:0007669"/>
    <property type="project" value="InterPro"/>
</dbReference>
<protein>
    <submittedName>
        <fullName evidence="3">Exoribonuclease-2</fullName>
        <ecNumber evidence="3">3.1.13.1</ecNumber>
    </submittedName>
</protein>
<accession>A0A7W8HGE9</accession>
<feature type="compositionally biased region" description="Acidic residues" evidence="1">
    <location>
        <begin position="629"/>
        <end position="642"/>
    </location>
</feature>
<dbReference type="InterPro" id="IPR012340">
    <property type="entry name" value="NA-bd_OB-fold"/>
</dbReference>
<dbReference type="InterPro" id="IPR050180">
    <property type="entry name" value="RNR_Ribonuclease"/>
</dbReference>
<dbReference type="GO" id="GO:0005829">
    <property type="term" value="C:cytosol"/>
    <property type="evidence" value="ECO:0007669"/>
    <property type="project" value="TreeGrafter"/>
</dbReference>
<name>A0A7W8HGE9_9BURK</name>
<evidence type="ECO:0000313" key="4">
    <source>
        <dbReference type="Proteomes" id="UP000532440"/>
    </source>
</evidence>
<dbReference type="SUPFAM" id="SSF50249">
    <property type="entry name" value="Nucleic acid-binding proteins"/>
    <property type="match status" value="1"/>
</dbReference>
<dbReference type="EC" id="3.1.13.1" evidence="3"/>
<dbReference type="RefSeq" id="WP_183966153.1">
    <property type="nucleotide sequence ID" value="NZ_BAABEW010000001.1"/>
</dbReference>
<dbReference type="PANTHER" id="PTHR23355">
    <property type="entry name" value="RIBONUCLEASE"/>
    <property type="match status" value="1"/>
</dbReference>
<evidence type="ECO:0000256" key="1">
    <source>
        <dbReference type="SAM" id="MobiDB-lite"/>
    </source>
</evidence>
<evidence type="ECO:0000313" key="3">
    <source>
        <dbReference type="EMBL" id="MBB5271622.1"/>
    </source>
</evidence>
<feature type="domain" description="RNB" evidence="2">
    <location>
        <begin position="237"/>
        <end position="512"/>
    </location>
</feature>
<keyword evidence="3" id="KW-0378">Hydrolase</keyword>
<dbReference type="EMBL" id="JACHGB010000003">
    <property type="protein sequence ID" value="MBB5271622.1"/>
    <property type="molecule type" value="Genomic_DNA"/>
</dbReference>
<keyword evidence="4" id="KW-1185">Reference proteome</keyword>
<dbReference type="SMART" id="SM00955">
    <property type="entry name" value="RNB"/>
    <property type="match status" value="1"/>
</dbReference>
<sequence length="642" mass="71283">MTHVLFEEDGGFKAGTILSEAPASLQVEHASGKRSKVKSGHVVLRFETPSPTELLPAAQRVADELDIDFLWECAPRDEFGFTDLAGEYFGGRPDAVQAAGVLLRLQGAPIHFQRKGKGRYRPAPEETLRLALAAVERRRQQDQMLEDYAQAMVEGRLPPAIAERAAMLLVRPDKQAIEHRALERACERTRKAPERLLLELGAFASAHDLHFARFAFEHFPHGTGFPELPVAPMPELALELSPVEAFSIDDSTTTEIDDALSVQTLPDGRLRIGVHIAAPALAIVRDGALDALARERMSTVYMPGGKITMLPEEAIRPYSLDEGTERPVLSLYADLDAGGTAIERCFSTVDRIRIAANLRHDAFDDEVTEAVLEDPAAPLRFGEQLRVLWKLTLALCAGREKVRGKPEPRGRADFSFYVEDGRVRIVQRRRDAPLDRIVAEMAILANSEWGRLLAERQVAGIYRSQQMGRVKMGTHALPHQGLGVAQYAWSTSPLRRYIDLTNQRQLIAALRDEKPAFAANDSDLFSIVSAFDARYSAYGDFQSNLERYWCLRWLAQEGITRTQAAVVREDLVRLADAPLYFRLADLPSLPPGRRIVVDILATDEIDLSVQARFVELAPTVPEPPSGGLTDDEAEEAEFTEEG</sequence>
<dbReference type="PANTHER" id="PTHR23355:SF9">
    <property type="entry name" value="DIS3-LIKE EXONUCLEASE 2"/>
    <property type="match status" value="1"/>
</dbReference>
<feature type="region of interest" description="Disordered" evidence="1">
    <location>
        <begin position="619"/>
        <end position="642"/>
    </location>
</feature>
<dbReference type="Proteomes" id="UP000532440">
    <property type="component" value="Unassembled WGS sequence"/>
</dbReference>
<gene>
    <name evidence="3" type="ORF">HNQ70_001632</name>
</gene>
<organism evidence="3 4">
    <name type="scientific">Quisquiliibacterium transsilvanicum</name>
    <dbReference type="NCBI Taxonomy" id="1549638"/>
    <lineage>
        <taxon>Bacteria</taxon>
        <taxon>Pseudomonadati</taxon>
        <taxon>Pseudomonadota</taxon>
        <taxon>Betaproteobacteria</taxon>
        <taxon>Burkholderiales</taxon>
        <taxon>Burkholderiaceae</taxon>
        <taxon>Quisquiliibacterium</taxon>
    </lineage>
</organism>
<dbReference type="InterPro" id="IPR001900">
    <property type="entry name" value="RNase_II/R"/>
</dbReference>